<feature type="domain" description="Aminoacyl-transfer RNA synthetases class-II family profile" evidence="11">
    <location>
        <begin position="1"/>
        <end position="326"/>
    </location>
</feature>
<keyword evidence="6 9" id="KW-0648">Protein biosynthesis</keyword>
<dbReference type="SUPFAM" id="SSF55681">
    <property type="entry name" value="Class II aaRS and biotin synthetases"/>
    <property type="match status" value="1"/>
</dbReference>
<dbReference type="SUPFAM" id="SSF52954">
    <property type="entry name" value="Class II aaRS ABD-related"/>
    <property type="match status" value="1"/>
</dbReference>
<dbReference type="InterPro" id="IPR045864">
    <property type="entry name" value="aa-tRNA-synth_II/BPL/LPL"/>
</dbReference>
<dbReference type="EC" id="6.1.1.21" evidence="9"/>
<evidence type="ECO:0000256" key="10">
    <source>
        <dbReference type="PIRSR" id="PIRSR001549-1"/>
    </source>
</evidence>
<dbReference type="InterPro" id="IPR033656">
    <property type="entry name" value="HisRS_anticodon"/>
</dbReference>
<feature type="binding site" evidence="10">
    <location>
        <position position="125"/>
    </location>
    <ligand>
        <name>L-histidine</name>
        <dbReference type="ChEBI" id="CHEBI:57595"/>
    </ligand>
</feature>
<gene>
    <name evidence="9" type="primary">hisS</name>
    <name evidence="12" type="ORF">ADN00_15505</name>
</gene>
<dbReference type="OrthoDB" id="9800814at2"/>
<dbReference type="PIRSF" id="PIRSF001549">
    <property type="entry name" value="His-tRNA_synth"/>
    <property type="match status" value="1"/>
</dbReference>
<keyword evidence="5 9" id="KW-0067">ATP-binding</keyword>
<keyword evidence="3 9" id="KW-0436">Ligase</keyword>
<feature type="binding site" evidence="10">
    <location>
        <position position="129"/>
    </location>
    <ligand>
        <name>L-histidine</name>
        <dbReference type="ChEBI" id="CHEBI:57595"/>
    </ligand>
</feature>
<dbReference type="GO" id="GO:0004821">
    <property type="term" value="F:histidine-tRNA ligase activity"/>
    <property type="evidence" value="ECO:0007669"/>
    <property type="project" value="UniProtKB-UniRule"/>
</dbReference>
<evidence type="ECO:0000259" key="11">
    <source>
        <dbReference type="PROSITE" id="PS50862"/>
    </source>
</evidence>
<dbReference type="InterPro" id="IPR004154">
    <property type="entry name" value="Anticodon-bd"/>
</dbReference>
<dbReference type="GO" id="GO:0005524">
    <property type="term" value="F:ATP binding"/>
    <property type="evidence" value="ECO:0007669"/>
    <property type="project" value="UniProtKB-UniRule"/>
</dbReference>
<dbReference type="InterPro" id="IPR041715">
    <property type="entry name" value="HisRS-like_core"/>
</dbReference>
<dbReference type="PANTHER" id="PTHR43707:SF1">
    <property type="entry name" value="HISTIDINE--TRNA LIGASE, MITOCHONDRIAL-RELATED"/>
    <property type="match status" value="1"/>
</dbReference>
<dbReference type="GO" id="GO:0006427">
    <property type="term" value="P:histidyl-tRNA aminoacylation"/>
    <property type="evidence" value="ECO:0007669"/>
    <property type="project" value="UniProtKB-UniRule"/>
</dbReference>
<dbReference type="Gene3D" id="3.40.50.800">
    <property type="entry name" value="Anticodon-binding domain"/>
    <property type="match status" value="1"/>
</dbReference>
<dbReference type="Gene3D" id="3.30.930.10">
    <property type="entry name" value="Bira Bifunctional Protein, Domain 2"/>
    <property type="match status" value="1"/>
</dbReference>
<dbReference type="PANTHER" id="PTHR43707">
    <property type="entry name" value="HISTIDYL-TRNA SYNTHETASE"/>
    <property type="match status" value="1"/>
</dbReference>
<evidence type="ECO:0000256" key="1">
    <source>
        <dbReference type="ARBA" id="ARBA00008226"/>
    </source>
</evidence>
<dbReference type="GO" id="GO:0005737">
    <property type="term" value="C:cytoplasm"/>
    <property type="evidence" value="ECO:0007669"/>
    <property type="project" value="UniProtKB-SubCell"/>
</dbReference>
<name>A0A0P6XAN8_9CHLR</name>
<dbReference type="InterPro" id="IPR015807">
    <property type="entry name" value="His-tRNA-ligase"/>
</dbReference>
<comment type="subcellular location">
    <subcellularLocation>
        <location evidence="9">Cytoplasm</location>
    </subcellularLocation>
</comment>
<comment type="catalytic activity">
    <reaction evidence="8 9">
        <text>tRNA(His) + L-histidine + ATP = L-histidyl-tRNA(His) + AMP + diphosphate + H(+)</text>
        <dbReference type="Rhea" id="RHEA:17313"/>
        <dbReference type="Rhea" id="RHEA-COMP:9665"/>
        <dbReference type="Rhea" id="RHEA-COMP:9689"/>
        <dbReference type="ChEBI" id="CHEBI:15378"/>
        <dbReference type="ChEBI" id="CHEBI:30616"/>
        <dbReference type="ChEBI" id="CHEBI:33019"/>
        <dbReference type="ChEBI" id="CHEBI:57595"/>
        <dbReference type="ChEBI" id="CHEBI:78442"/>
        <dbReference type="ChEBI" id="CHEBI:78527"/>
        <dbReference type="ChEBI" id="CHEBI:456215"/>
        <dbReference type="EC" id="6.1.1.21"/>
    </reaction>
</comment>
<dbReference type="Proteomes" id="UP000050417">
    <property type="component" value="Unassembled WGS sequence"/>
</dbReference>
<comment type="caution">
    <text evidence="12">The sequence shown here is derived from an EMBL/GenBank/DDBJ whole genome shotgun (WGS) entry which is preliminary data.</text>
</comment>
<evidence type="ECO:0000256" key="5">
    <source>
        <dbReference type="ARBA" id="ARBA00022840"/>
    </source>
</evidence>
<dbReference type="RefSeq" id="WP_075063940.1">
    <property type="nucleotide sequence ID" value="NZ_LGCL01000039.1"/>
</dbReference>
<proteinExistence type="inferred from homology"/>
<evidence type="ECO:0000256" key="9">
    <source>
        <dbReference type="HAMAP-Rule" id="MF_00127"/>
    </source>
</evidence>
<evidence type="ECO:0000256" key="8">
    <source>
        <dbReference type="ARBA" id="ARBA00047639"/>
    </source>
</evidence>
<keyword evidence="13" id="KW-1185">Reference proteome</keyword>
<protein>
    <recommendedName>
        <fullName evidence="9">Histidine--tRNA ligase</fullName>
        <ecNumber evidence="9">6.1.1.21</ecNumber>
    </recommendedName>
    <alternativeName>
        <fullName evidence="9">Histidyl-tRNA synthetase</fullName>
        <shortName evidence="9">HisRS</shortName>
    </alternativeName>
</protein>
<dbReference type="InterPro" id="IPR006195">
    <property type="entry name" value="aa-tRNA-synth_II"/>
</dbReference>
<organism evidence="12 13">
    <name type="scientific">Ornatilinea apprima</name>
    <dbReference type="NCBI Taxonomy" id="1134406"/>
    <lineage>
        <taxon>Bacteria</taxon>
        <taxon>Bacillati</taxon>
        <taxon>Chloroflexota</taxon>
        <taxon>Anaerolineae</taxon>
        <taxon>Anaerolineales</taxon>
        <taxon>Anaerolineaceae</taxon>
        <taxon>Ornatilinea</taxon>
    </lineage>
</organism>
<comment type="similarity">
    <text evidence="1 9">Belongs to the class-II aminoacyl-tRNA synthetase family.</text>
</comment>
<feature type="binding site" evidence="10">
    <location>
        <position position="111"/>
    </location>
    <ligand>
        <name>L-histidine</name>
        <dbReference type="ChEBI" id="CHEBI:57595"/>
    </ligand>
</feature>
<feature type="binding site" evidence="10">
    <location>
        <begin position="81"/>
        <end position="83"/>
    </location>
    <ligand>
        <name>L-histidine</name>
        <dbReference type="ChEBI" id="CHEBI:57595"/>
    </ligand>
</feature>
<dbReference type="EMBL" id="LGCL01000039">
    <property type="protein sequence ID" value="KPL72225.1"/>
    <property type="molecule type" value="Genomic_DNA"/>
</dbReference>
<dbReference type="PATRIC" id="fig|1134406.4.peg.803"/>
<dbReference type="NCBIfam" id="TIGR00442">
    <property type="entry name" value="hisS"/>
    <property type="match status" value="1"/>
</dbReference>
<keyword evidence="2 9" id="KW-0963">Cytoplasm</keyword>
<dbReference type="PROSITE" id="PS50862">
    <property type="entry name" value="AA_TRNA_LIGASE_II"/>
    <property type="match status" value="1"/>
</dbReference>
<evidence type="ECO:0000313" key="13">
    <source>
        <dbReference type="Proteomes" id="UP000050417"/>
    </source>
</evidence>
<dbReference type="Pfam" id="PF13393">
    <property type="entry name" value="tRNA-synt_His"/>
    <property type="match status" value="1"/>
</dbReference>
<dbReference type="STRING" id="1134406.ADN00_15505"/>
<dbReference type="HAMAP" id="MF_00127">
    <property type="entry name" value="His_tRNA_synth"/>
    <property type="match status" value="1"/>
</dbReference>
<evidence type="ECO:0000256" key="6">
    <source>
        <dbReference type="ARBA" id="ARBA00022917"/>
    </source>
</evidence>
<comment type="subunit">
    <text evidence="9">Homodimer.</text>
</comment>
<evidence type="ECO:0000256" key="4">
    <source>
        <dbReference type="ARBA" id="ARBA00022741"/>
    </source>
</evidence>
<dbReference type="AlphaFoldDB" id="A0A0P6XAN8"/>
<sequence length="427" mass="48571">MKTTIQSVKGTRDFYPEEMGVRSWLYEVIKEVSSQFGYQEYDGPFLEKIDLYAAKSGEELVKEQSFVFQDRSGEDITLRPELTPTLARMVAQRQNQLVFPLRWWSFGPFWRYERPQKGRTREFFQWNIDLIGEDSPEADAELVSVCIYFFQKVGLTPDQVTILVNDRKLMDSELTRLDITPDLKRTVFRLIDRKEKMPIQDWRQYGLDSGLSETQMQGIEALLVDQDLWKKSPDLTRLFEILEAMNLRQYVRFDPQIIRGLEYYTGIVFEAKDQGREGRSILGGGHYGNLVADVGGDPLAGVGFAMGDVMAGIVLEKYGCMPKFEISPAPVMVTVFDDALLPKSFALANSLRLQGLRAAVYPSAGKLQKQFKYADRMGIRYVVVMGPDEEEVGKATIKDLASREQFTVAQAELVLELKKLLANAGAV</sequence>
<dbReference type="InterPro" id="IPR004516">
    <property type="entry name" value="HisRS/HisZ"/>
</dbReference>
<accession>A0A0P6XAN8</accession>
<evidence type="ECO:0000256" key="3">
    <source>
        <dbReference type="ARBA" id="ARBA00022598"/>
    </source>
</evidence>
<keyword evidence="4 9" id="KW-0547">Nucleotide-binding</keyword>
<keyword evidence="7 9" id="KW-0030">Aminoacyl-tRNA synthetase</keyword>
<dbReference type="CDD" id="cd00859">
    <property type="entry name" value="HisRS_anticodon"/>
    <property type="match status" value="1"/>
</dbReference>
<evidence type="ECO:0000313" key="12">
    <source>
        <dbReference type="EMBL" id="KPL72225.1"/>
    </source>
</evidence>
<feature type="binding site" evidence="10">
    <location>
        <begin position="263"/>
        <end position="264"/>
    </location>
    <ligand>
        <name>L-histidine</name>
        <dbReference type="ChEBI" id="CHEBI:57595"/>
    </ligand>
</feature>
<dbReference type="InterPro" id="IPR036621">
    <property type="entry name" value="Anticodon-bd_dom_sf"/>
</dbReference>
<reference evidence="12 13" key="1">
    <citation type="submission" date="2015-07" db="EMBL/GenBank/DDBJ databases">
        <title>Genome sequence of Ornatilinea apprima DSM 23815.</title>
        <authorList>
            <person name="Hemp J."/>
            <person name="Ward L.M."/>
            <person name="Pace L.A."/>
            <person name="Fischer W.W."/>
        </authorList>
    </citation>
    <scope>NUCLEOTIDE SEQUENCE [LARGE SCALE GENOMIC DNA]</scope>
    <source>
        <strain evidence="12 13">P3M-1</strain>
    </source>
</reference>
<feature type="binding site" evidence="10">
    <location>
        <position position="259"/>
    </location>
    <ligand>
        <name>L-histidine</name>
        <dbReference type="ChEBI" id="CHEBI:57595"/>
    </ligand>
</feature>
<evidence type="ECO:0000256" key="2">
    <source>
        <dbReference type="ARBA" id="ARBA00022490"/>
    </source>
</evidence>
<dbReference type="Pfam" id="PF03129">
    <property type="entry name" value="HGTP_anticodon"/>
    <property type="match status" value="1"/>
</dbReference>
<dbReference type="CDD" id="cd00773">
    <property type="entry name" value="HisRS-like_core"/>
    <property type="match status" value="1"/>
</dbReference>
<evidence type="ECO:0000256" key="7">
    <source>
        <dbReference type="ARBA" id="ARBA00023146"/>
    </source>
</evidence>